<protein>
    <recommendedName>
        <fullName evidence="3">BZIP domain-containing protein</fullName>
    </recommendedName>
</protein>
<dbReference type="PANTHER" id="PTHR38116:SF1">
    <property type="entry name" value="BZIP DOMAIN-CONTAINING PROTEIN"/>
    <property type="match status" value="1"/>
</dbReference>
<organism evidence="1 2">
    <name type="scientific">Byssochlamys spectabilis</name>
    <name type="common">Paecilomyces variotii</name>
    <dbReference type="NCBI Taxonomy" id="264951"/>
    <lineage>
        <taxon>Eukaryota</taxon>
        <taxon>Fungi</taxon>
        <taxon>Dikarya</taxon>
        <taxon>Ascomycota</taxon>
        <taxon>Pezizomycotina</taxon>
        <taxon>Eurotiomycetes</taxon>
        <taxon>Eurotiomycetidae</taxon>
        <taxon>Eurotiales</taxon>
        <taxon>Thermoascaceae</taxon>
        <taxon>Paecilomyces</taxon>
    </lineage>
</organism>
<name>A0A443HMA2_BYSSP</name>
<reference evidence="1 2" key="1">
    <citation type="journal article" date="2018" name="Front. Microbiol.">
        <title>Genomic and genetic insights into a cosmopolitan fungus, Paecilomyces variotii (Eurotiales).</title>
        <authorList>
            <person name="Urquhart A.S."/>
            <person name="Mondo S.J."/>
            <person name="Makela M.R."/>
            <person name="Hane J.K."/>
            <person name="Wiebenga A."/>
            <person name="He G."/>
            <person name="Mihaltcheva S."/>
            <person name="Pangilinan J."/>
            <person name="Lipzen A."/>
            <person name="Barry K."/>
            <person name="de Vries R.P."/>
            <person name="Grigoriev I.V."/>
            <person name="Idnurm A."/>
        </authorList>
    </citation>
    <scope>NUCLEOTIDE SEQUENCE [LARGE SCALE GENOMIC DNA]</scope>
    <source>
        <strain evidence="1 2">CBS 101075</strain>
    </source>
</reference>
<evidence type="ECO:0000313" key="2">
    <source>
        <dbReference type="Proteomes" id="UP000283841"/>
    </source>
</evidence>
<proteinExistence type="predicted"/>
<keyword evidence="2" id="KW-1185">Reference proteome</keyword>
<dbReference type="VEuPathDB" id="FungiDB:C8Q69DRAFT_75545"/>
<dbReference type="EMBL" id="RCNU01000011">
    <property type="protein sequence ID" value="RWQ92933.1"/>
    <property type="molecule type" value="Genomic_DNA"/>
</dbReference>
<dbReference type="GeneID" id="39603277"/>
<evidence type="ECO:0008006" key="3">
    <source>
        <dbReference type="Google" id="ProtNLM"/>
    </source>
</evidence>
<dbReference type="PANTHER" id="PTHR38116">
    <property type="entry name" value="CHROMOSOME 7, WHOLE GENOME SHOTGUN SEQUENCE"/>
    <property type="match status" value="1"/>
</dbReference>
<dbReference type="Proteomes" id="UP000283841">
    <property type="component" value="Unassembled WGS sequence"/>
</dbReference>
<dbReference type="STRING" id="264951.A0A443HMA2"/>
<accession>A0A443HMA2</accession>
<dbReference type="AlphaFoldDB" id="A0A443HMA2"/>
<comment type="caution">
    <text evidence="1">The sequence shown here is derived from an EMBL/GenBank/DDBJ whole genome shotgun (WGS) entry which is preliminary data.</text>
</comment>
<dbReference type="Pfam" id="PF11905">
    <property type="entry name" value="DUF3425"/>
    <property type="match status" value="1"/>
</dbReference>
<sequence>MADERTPSVASPSNTAEIELALMPQQSGIRASSEDWTGVTNRAKRRKLQNLLNQRAYRLRRQDTTNKAIDGKRERRNNRRKYKHDDTLTCGRITKDPQIHCPSDLQERMHRFEALAIQSYLNASPDLSHLISLCKLNVQRAIHDNILTMGMTKEWLCADEIVSIFNQASCGFSEESIPPSLRPTALQRATPHHPWLDTFPFPQMRDNLISRTSYFDDDELCHDLMAFWDTRNTEATLLVWGPPWDPSNWEVTEAFARKWGWILKGCPDLLIYTNRWRVRRGEKPLSWSQILMLGKITTQDGKTQTS</sequence>
<dbReference type="RefSeq" id="XP_028482578.1">
    <property type="nucleotide sequence ID" value="XM_028634000.1"/>
</dbReference>
<dbReference type="InterPro" id="IPR021833">
    <property type="entry name" value="DUF3425"/>
</dbReference>
<gene>
    <name evidence="1" type="ORF">C8Q69DRAFT_75545</name>
</gene>
<evidence type="ECO:0000313" key="1">
    <source>
        <dbReference type="EMBL" id="RWQ92933.1"/>
    </source>
</evidence>